<dbReference type="EMBL" id="JAPHNI010000298">
    <property type="protein sequence ID" value="KAJ8112781.1"/>
    <property type="molecule type" value="Genomic_DNA"/>
</dbReference>
<gene>
    <name evidence="1" type="ORF">OPT61_g4934</name>
</gene>
<reference evidence="1" key="1">
    <citation type="submission" date="2022-11" db="EMBL/GenBank/DDBJ databases">
        <title>Genome Sequence of Boeremia exigua.</title>
        <authorList>
            <person name="Buettner E."/>
        </authorList>
    </citation>
    <scope>NUCLEOTIDE SEQUENCE</scope>
    <source>
        <strain evidence="1">CU02</strain>
    </source>
</reference>
<organism evidence="1 2">
    <name type="scientific">Boeremia exigua</name>
    <dbReference type="NCBI Taxonomy" id="749465"/>
    <lineage>
        <taxon>Eukaryota</taxon>
        <taxon>Fungi</taxon>
        <taxon>Dikarya</taxon>
        <taxon>Ascomycota</taxon>
        <taxon>Pezizomycotina</taxon>
        <taxon>Dothideomycetes</taxon>
        <taxon>Pleosporomycetidae</taxon>
        <taxon>Pleosporales</taxon>
        <taxon>Pleosporineae</taxon>
        <taxon>Didymellaceae</taxon>
        <taxon>Boeremia</taxon>
    </lineage>
</organism>
<dbReference type="Proteomes" id="UP001153331">
    <property type="component" value="Unassembled WGS sequence"/>
</dbReference>
<keyword evidence="2" id="KW-1185">Reference proteome</keyword>
<protein>
    <submittedName>
        <fullName evidence="1">Uncharacterized protein</fullName>
    </submittedName>
</protein>
<accession>A0ACC2IC53</accession>
<comment type="caution">
    <text evidence="1">The sequence shown here is derived from an EMBL/GenBank/DDBJ whole genome shotgun (WGS) entry which is preliminary data.</text>
</comment>
<name>A0ACC2IC53_9PLEO</name>
<evidence type="ECO:0000313" key="2">
    <source>
        <dbReference type="Proteomes" id="UP001153331"/>
    </source>
</evidence>
<evidence type="ECO:0000313" key="1">
    <source>
        <dbReference type="EMBL" id="KAJ8112781.1"/>
    </source>
</evidence>
<sequence length="109" mass="11224">MEQGVRSKTIPSTNTPNPGCSTAPAFTPPNPYARDPSRRAIACVTCAKAKTRCDKAVSCPALISSAHSLTSNSSHHAPAASPKASNAILAQRDAPQTTTTEPSPPKSPS</sequence>
<proteinExistence type="predicted"/>